<sequence length="108" mass="11611">MLRFLFRLAAMVALAIAVIMAVLDATRTVAASHLVVTPLKTSWGAVSPDTLAATEAFVREKAGVVAWDGFVDKALDLPGFALFALLAFLLYAIGYRRQRRTGRVATSA</sequence>
<dbReference type="EMBL" id="MDEO01000027">
    <property type="protein sequence ID" value="OCX22168.1"/>
    <property type="molecule type" value="Genomic_DNA"/>
</dbReference>
<keyword evidence="3" id="KW-1185">Reference proteome</keyword>
<evidence type="ECO:0000313" key="3">
    <source>
        <dbReference type="Proteomes" id="UP000094412"/>
    </source>
</evidence>
<dbReference type="OrthoDB" id="7679120at2"/>
<reference evidence="2 3" key="1">
    <citation type="submission" date="2016-08" db="EMBL/GenBank/DDBJ databases">
        <title>Whole genome sequence of Mesorhizobium sp. strain UASWS1009 isolated from industrial sewage.</title>
        <authorList>
            <person name="Crovadore J."/>
            <person name="Calmin G."/>
            <person name="Chablais R."/>
            <person name="Cochard B."/>
            <person name="Lefort F."/>
        </authorList>
    </citation>
    <scope>NUCLEOTIDE SEQUENCE [LARGE SCALE GENOMIC DNA]</scope>
    <source>
        <strain evidence="2 3">UASWS1009</strain>
    </source>
</reference>
<keyword evidence="1" id="KW-0472">Membrane</keyword>
<keyword evidence="1" id="KW-1133">Transmembrane helix</keyword>
<name>A0A1C2E5A5_9HYPH</name>
<keyword evidence="1" id="KW-0812">Transmembrane</keyword>
<protein>
    <submittedName>
        <fullName evidence="2">Uncharacterized protein</fullName>
    </submittedName>
</protein>
<dbReference type="RefSeq" id="WP_024926648.1">
    <property type="nucleotide sequence ID" value="NZ_MDEO01000027.1"/>
</dbReference>
<proteinExistence type="predicted"/>
<evidence type="ECO:0000313" key="2">
    <source>
        <dbReference type="EMBL" id="OCX22168.1"/>
    </source>
</evidence>
<feature type="transmembrane region" description="Helical" evidence="1">
    <location>
        <begin position="77"/>
        <end position="95"/>
    </location>
</feature>
<comment type="caution">
    <text evidence="2">The sequence shown here is derived from an EMBL/GenBank/DDBJ whole genome shotgun (WGS) entry which is preliminary data.</text>
</comment>
<accession>A0A1C2E5A5</accession>
<dbReference type="STRING" id="1566387.QV13_06320"/>
<dbReference type="AlphaFoldDB" id="A0A1C2E5A5"/>
<evidence type="ECO:0000256" key="1">
    <source>
        <dbReference type="SAM" id="Phobius"/>
    </source>
</evidence>
<gene>
    <name evidence="2" type="ORF">QV13_06320</name>
</gene>
<organism evidence="2 3">
    <name type="scientific">Mesorhizobium hungaricum</name>
    <dbReference type="NCBI Taxonomy" id="1566387"/>
    <lineage>
        <taxon>Bacteria</taxon>
        <taxon>Pseudomonadati</taxon>
        <taxon>Pseudomonadota</taxon>
        <taxon>Alphaproteobacteria</taxon>
        <taxon>Hyphomicrobiales</taxon>
        <taxon>Phyllobacteriaceae</taxon>
        <taxon>Mesorhizobium</taxon>
    </lineage>
</organism>
<dbReference type="Proteomes" id="UP000094412">
    <property type="component" value="Unassembled WGS sequence"/>
</dbReference>